<keyword evidence="4" id="KW-1185">Reference proteome</keyword>
<protein>
    <submittedName>
        <fullName evidence="3">Uncharacterized protein</fullName>
    </submittedName>
</protein>
<evidence type="ECO:0000313" key="3">
    <source>
        <dbReference type="EMBL" id="AVP97888.1"/>
    </source>
</evidence>
<dbReference type="OrthoDB" id="9870846at2"/>
<evidence type="ECO:0000313" key="4">
    <source>
        <dbReference type="Proteomes" id="UP000241074"/>
    </source>
</evidence>
<feature type="region of interest" description="Disordered" evidence="1">
    <location>
        <begin position="128"/>
        <end position="194"/>
    </location>
</feature>
<evidence type="ECO:0000256" key="1">
    <source>
        <dbReference type="SAM" id="MobiDB-lite"/>
    </source>
</evidence>
<dbReference type="RefSeq" id="WP_106891808.1">
    <property type="nucleotide sequence ID" value="NZ_CP027860.1"/>
</dbReference>
<reference evidence="3 4" key="1">
    <citation type="submission" date="2018-03" db="EMBL/GenBank/DDBJ databases">
        <title>Ahniella affigens gen. nov., sp. nov., a gammaproteobacterium isolated from sandy soil near a stream.</title>
        <authorList>
            <person name="Ko Y."/>
            <person name="Kim J.-H."/>
        </authorList>
    </citation>
    <scope>NUCLEOTIDE SEQUENCE [LARGE SCALE GENOMIC DNA]</scope>
    <source>
        <strain evidence="3 4">D13</strain>
    </source>
</reference>
<sequence>MPGSDCRFGLLGVLAFVLLAASPMALADYKQDYARGQEAATDENWPEVERYMHEAMAGSTAPAVRVRLYGQRFAPYVPQYYLGLAAYRSNDCQGALRWFKDPAAEPVIAALSDFKGVADDAVKSCQKQLAGTQPSKPPVAPANPTVTEPARPVAVEPSKPPVGQGTKPPAPEQKANPPVSKPPPSPPAVPASGAPAALVQAVSDYLSGRFSASSRANPAGMSGKAKAHLHLVRAASLFALAELGGQTSAQQRAQATQDVLAAKQAAPGLQADPQFFSPRFRAFFAAAR</sequence>
<dbReference type="EMBL" id="CP027860">
    <property type="protein sequence ID" value="AVP97888.1"/>
    <property type="molecule type" value="Genomic_DNA"/>
</dbReference>
<dbReference type="AlphaFoldDB" id="A0A2P1PSQ7"/>
<evidence type="ECO:0000256" key="2">
    <source>
        <dbReference type="SAM" id="SignalP"/>
    </source>
</evidence>
<accession>A0A2P1PSQ7</accession>
<reference evidence="3 4" key="2">
    <citation type="submission" date="2018-03" db="EMBL/GenBank/DDBJ databases">
        <authorList>
            <person name="Keele B.F."/>
        </authorList>
    </citation>
    <scope>NUCLEOTIDE SEQUENCE [LARGE SCALE GENOMIC DNA]</scope>
    <source>
        <strain evidence="3 4">D13</strain>
    </source>
</reference>
<organism evidence="3 4">
    <name type="scientific">Ahniella affigens</name>
    <dbReference type="NCBI Taxonomy" id="2021234"/>
    <lineage>
        <taxon>Bacteria</taxon>
        <taxon>Pseudomonadati</taxon>
        <taxon>Pseudomonadota</taxon>
        <taxon>Gammaproteobacteria</taxon>
        <taxon>Lysobacterales</taxon>
        <taxon>Rhodanobacteraceae</taxon>
        <taxon>Ahniella</taxon>
    </lineage>
</organism>
<name>A0A2P1PSQ7_9GAMM</name>
<dbReference type="Proteomes" id="UP000241074">
    <property type="component" value="Chromosome"/>
</dbReference>
<gene>
    <name evidence="3" type="ORF">C7S18_12070</name>
</gene>
<feature type="compositionally biased region" description="Pro residues" evidence="1">
    <location>
        <begin position="179"/>
        <end position="189"/>
    </location>
</feature>
<proteinExistence type="predicted"/>
<feature type="chain" id="PRO_5015160072" evidence="2">
    <location>
        <begin position="28"/>
        <end position="288"/>
    </location>
</feature>
<dbReference type="KEGG" id="xba:C7S18_12070"/>
<keyword evidence="2" id="KW-0732">Signal</keyword>
<feature type="signal peptide" evidence="2">
    <location>
        <begin position="1"/>
        <end position="27"/>
    </location>
</feature>